<evidence type="ECO:0000256" key="4">
    <source>
        <dbReference type="ARBA" id="ARBA00023125"/>
    </source>
</evidence>
<accession>A0A432MAZ8</accession>
<evidence type="ECO:0000259" key="6">
    <source>
        <dbReference type="Pfam" id="PF04542"/>
    </source>
</evidence>
<dbReference type="EMBL" id="RYYV01000002">
    <property type="protein sequence ID" value="RUL79078.1"/>
    <property type="molecule type" value="Genomic_DNA"/>
</dbReference>
<name>A0A432MAZ8_9GAMM</name>
<dbReference type="OrthoDB" id="8535698at2"/>
<gene>
    <name evidence="7" type="ORF">EKH80_03350</name>
</gene>
<keyword evidence="5" id="KW-0804">Transcription</keyword>
<feature type="domain" description="RNA polymerase sigma-70 region 2" evidence="6">
    <location>
        <begin position="31"/>
        <end position="96"/>
    </location>
</feature>
<evidence type="ECO:0000313" key="8">
    <source>
        <dbReference type="Proteomes" id="UP000274358"/>
    </source>
</evidence>
<dbReference type="PANTHER" id="PTHR43133:SF58">
    <property type="entry name" value="ECF RNA POLYMERASE SIGMA FACTOR SIGD"/>
    <property type="match status" value="1"/>
</dbReference>
<dbReference type="Proteomes" id="UP000274358">
    <property type="component" value="Unassembled WGS sequence"/>
</dbReference>
<dbReference type="GO" id="GO:0006352">
    <property type="term" value="P:DNA-templated transcription initiation"/>
    <property type="evidence" value="ECO:0007669"/>
    <property type="project" value="InterPro"/>
</dbReference>
<evidence type="ECO:0000256" key="1">
    <source>
        <dbReference type="ARBA" id="ARBA00010641"/>
    </source>
</evidence>
<protein>
    <submittedName>
        <fullName evidence="7">Sigma-70 family RNA polymerase sigma factor</fullName>
    </submittedName>
</protein>
<keyword evidence="8" id="KW-1185">Reference proteome</keyword>
<comment type="caution">
    <text evidence="7">The sequence shown here is derived from an EMBL/GenBank/DDBJ whole genome shotgun (WGS) entry which is preliminary data.</text>
</comment>
<proteinExistence type="inferred from homology"/>
<evidence type="ECO:0000313" key="7">
    <source>
        <dbReference type="EMBL" id="RUL79078.1"/>
    </source>
</evidence>
<dbReference type="GO" id="GO:0003677">
    <property type="term" value="F:DNA binding"/>
    <property type="evidence" value="ECO:0007669"/>
    <property type="project" value="UniProtKB-KW"/>
</dbReference>
<dbReference type="GO" id="GO:0016987">
    <property type="term" value="F:sigma factor activity"/>
    <property type="evidence" value="ECO:0007669"/>
    <property type="project" value="UniProtKB-KW"/>
</dbReference>
<dbReference type="InterPro" id="IPR014284">
    <property type="entry name" value="RNA_pol_sigma-70_dom"/>
</dbReference>
<dbReference type="AlphaFoldDB" id="A0A432MAZ8"/>
<keyword evidence="2" id="KW-0805">Transcription regulation</keyword>
<dbReference type="SUPFAM" id="SSF88946">
    <property type="entry name" value="Sigma2 domain of RNA polymerase sigma factors"/>
    <property type="match status" value="1"/>
</dbReference>
<evidence type="ECO:0000256" key="3">
    <source>
        <dbReference type="ARBA" id="ARBA00023082"/>
    </source>
</evidence>
<dbReference type="InterPro" id="IPR013324">
    <property type="entry name" value="RNA_pol_sigma_r3/r4-like"/>
</dbReference>
<dbReference type="InterPro" id="IPR036388">
    <property type="entry name" value="WH-like_DNA-bd_sf"/>
</dbReference>
<dbReference type="InterPro" id="IPR013325">
    <property type="entry name" value="RNA_pol_sigma_r2"/>
</dbReference>
<reference evidence="7 8" key="1">
    <citation type="submission" date="2018-12" db="EMBL/GenBank/DDBJ databases">
        <title>Dyella dinghuensis sp. nov. DHOA06 and Dyella choica sp. nov. 4M-K27, isolated from forest soil.</title>
        <authorList>
            <person name="Qiu L.-H."/>
            <person name="Gao Z.-H."/>
        </authorList>
    </citation>
    <scope>NUCLEOTIDE SEQUENCE [LARGE SCALE GENOMIC DNA]</scope>
    <source>
        <strain evidence="7 8">4M-K27</strain>
    </source>
</reference>
<dbReference type="InterPro" id="IPR007627">
    <property type="entry name" value="RNA_pol_sigma70_r2"/>
</dbReference>
<dbReference type="NCBIfam" id="TIGR02937">
    <property type="entry name" value="sigma70-ECF"/>
    <property type="match status" value="1"/>
</dbReference>
<evidence type="ECO:0000256" key="2">
    <source>
        <dbReference type="ARBA" id="ARBA00023015"/>
    </source>
</evidence>
<dbReference type="Gene3D" id="1.10.1740.10">
    <property type="match status" value="1"/>
</dbReference>
<comment type="similarity">
    <text evidence="1">Belongs to the sigma-70 factor family. ECF subfamily.</text>
</comment>
<evidence type="ECO:0000256" key="5">
    <source>
        <dbReference type="ARBA" id="ARBA00023163"/>
    </source>
</evidence>
<dbReference type="InterPro" id="IPR039425">
    <property type="entry name" value="RNA_pol_sigma-70-like"/>
</dbReference>
<dbReference type="PANTHER" id="PTHR43133">
    <property type="entry name" value="RNA POLYMERASE ECF-TYPE SIGMA FACTO"/>
    <property type="match status" value="1"/>
</dbReference>
<dbReference type="Pfam" id="PF04542">
    <property type="entry name" value="Sigma70_r2"/>
    <property type="match status" value="1"/>
</dbReference>
<dbReference type="SUPFAM" id="SSF88659">
    <property type="entry name" value="Sigma3 and sigma4 domains of RNA polymerase sigma factors"/>
    <property type="match status" value="1"/>
</dbReference>
<organism evidence="7 8">
    <name type="scientific">Dyella choica</name>
    <dbReference type="NCBI Taxonomy" id="1927959"/>
    <lineage>
        <taxon>Bacteria</taxon>
        <taxon>Pseudomonadati</taxon>
        <taxon>Pseudomonadota</taxon>
        <taxon>Gammaproteobacteria</taxon>
        <taxon>Lysobacterales</taxon>
        <taxon>Rhodanobacteraceae</taxon>
        <taxon>Dyella</taxon>
    </lineage>
</organism>
<dbReference type="Gene3D" id="1.10.10.10">
    <property type="entry name" value="Winged helix-like DNA-binding domain superfamily/Winged helix DNA-binding domain"/>
    <property type="match status" value="1"/>
</dbReference>
<keyword evidence="4" id="KW-0238">DNA-binding</keyword>
<keyword evidence="3" id="KW-0731">Sigma factor</keyword>
<sequence>MDKTALTVDGLATWADSARDGEDRSCESLLRASRPLLAAFFARRIGYGQADLEDLVQETLMAVYLRHAHYDPRRPFRAWLFGIARHKMVDYFRSHRTHLPIDQLEDVCTTEAAERGNSARLDVERLLRSLPDKQANAIRDTQIAGLTAAETASLRGMGESDVRVCVHRGVKAMRRSAGIRHGCPGKAFDRREKP</sequence>